<feature type="compositionally biased region" description="Low complexity" evidence="1">
    <location>
        <begin position="133"/>
        <end position="153"/>
    </location>
</feature>
<accession>A0A0L0JZQ1</accession>
<dbReference type="AlphaFoldDB" id="A0A0L0JZQ1"/>
<proteinExistence type="predicted"/>
<name>A0A0L0JZQ1_9ACTN</name>
<feature type="compositionally biased region" description="Low complexity" evidence="1">
    <location>
        <begin position="101"/>
        <end position="124"/>
    </location>
</feature>
<feature type="compositionally biased region" description="Low complexity" evidence="1">
    <location>
        <begin position="18"/>
        <end position="47"/>
    </location>
</feature>
<comment type="caution">
    <text evidence="2">The sequence shown here is derived from an EMBL/GenBank/DDBJ whole genome shotgun (WGS) entry which is preliminary data.</text>
</comment>
<organism evidence="2 3">
    <name type="scientific">Streptomyces acidiscabies</name>
    <dbReference type="NCBI Taxonomy" id="42234"/>
    <lineage>
        <taxon>Bacteria</taxon>
        <taxon>Bacillati</taxon>
        <taxon>Actinomycetota</taxon>
        <taxon>Actinomycetes</taxon>
        <taxon>Kitasatosporales</taxon>
        <taxon>Streptomycetaceae</taxon>
        <taxon>Streptomyces</taxon>
    </lineage>
</organism>
<reference evidence="3" key="1">
    <citation type="submission" date="2014-07" db="EMBL/GenBank/DDBJ databases">
        <title>Genome sequencing of plant-pathogenic Streptomyces species.</title>
        <authorList>
            <person name="Harrison J."/>
            <person name="Sapp M."/>
            <person name="Thwaites R."/>
            <person name="Studholme D.J."/>
        </authorList>
    </citation>
    <scope>NUCLEOTIDE SEQUENCE [LARGE SCALE GENOMIC DNA]</scope>
    <source>
        <strain evidence="3">NCPPB 4445</strain>
    </source>
</reference>
<dbReference type="Proteomes" id="UP000037151">
    <property type="component" value="Unassembled WGS sequence"/>
</dbReference>
<evidence type="ECO:0000313" key="3">
    <source>
        <dbReference type="Proteomes" id="UP000037151"/>
    </source>
</evidence>
<feature type="compositionally biased region" description="Low complexity" evidence="1">
    <location>
        <begin position="60"/>
        <end position="82"/>
    </location>
</feature>
<feature type="compositionally biased region" description="Polar residues" evidence="1">
    <location>
        <begin position="48"/>
        <end position="59"/>
    </location>
</feature>
<evidence type="ECO:0000256" key="1">
    <source>
        <dbReference type="SAM" id="MobiDB-lite"/>
    </source>
</evidence>
<dbReference type="EMBL" id="JPPY01000154">
    <property type="protein sequence ID" value="KND31262.1"/>
    <property type="molecule type" value="Genomic_DNA"/>
</dbReference>
<protein>
    <submittedName>
        <fullName evidence="2">Uncharacterized protein</fullName>
    </submittedName>
</protein>
<sequence>MTVTEWPTASCNSRAIRARSAVTARSPSRARRVSVTSSRARPARPASQATPCATAAGTNARSSEASASSAPATGNPASSSARRGGRDRTTRVSARADASDTFVTSAPDTTATTVAPAPAHSAHPGANRRPAIATNHTTAHTRSTTPPSNTDAV</sequence>
<gene>
    <name evidence="2" type="ORF">IQ63_26770</name>
</gene>
<feature type="region of interest" description="Disordered" evidence="1">
    <location>
        <begin position="17"/>
        <end position="153"/>
    </location>
</feature>
<evidence type="ECO:0000313" key="2">
    <source>
        <dbReference type="EMBL" id="KND31262.1"/>
    </source>
</evidence>